<dbReference type="InterPro" id="IPR036291">
    <property type="entry name" value="NAD(P)-bd_dom_sf"/>
</dbReference>
<dbReference type="GO" id="GO:0046872">
    <property type="term" value="F:metal ion binding"/>
    <property type="evidence" value="ECO:0007669"/>
    <property type="project" value="UniProtKB-KW"/>
</dbReference>
<dbReference type="Proteomes" id="UP000321261">
    <property type="component" value="Unassembled WGS sequence"/>
</dbReference>
<dbReference type="AlphaFoldDB" id="A0A561T0X0"/>
<evidence type="ECO:0000256" key="2">
    <source>
        <dbReference type="ARBA" id="ARBA00022723"/>
    </source>
</evidence>
<dbReference type="SUPFAM" id="SSF51735">
    <property type="entry name" value="NAD(P)-binding Rossmann-fold domains"/>
    <property type="match status" value="1"/>
</dbReference>
<dbReference type="EMBL" id="VIWU01000001">
    <property type="protein sequence ID" value="TWF80762.1"/>
    <property type="molecule type" value="Genomic_DNA"/>
</dbReference>
<dbReference type="InterPro" id="IPR013149">
    <property type="entry name" value="ADH-like_C"/>
</dbReference>
<gene>
    <name evidence="6" type="ORF">FHX44_116705</name>
</gene>
<sequence>MTTVIAERELRFERAGRLRWHERAAPRLQDQTDALVRPFLAGRCDGDTLPIHRPVSRALQAGLALGLVDPVVGRICGSVPFRGPFPIGHECVAEIVELGSEVTELRVGQQVIVPWAVSCGSCPRCVRGLTSACDRTDGALAAFGFGSSCGPWGGMIADSVRVPYAAHMLVPVPPGVPAERVAAASDNLADAWRAVVPALSDRPGGSVLILGGGARSIGLYAAGLAVAHGAGVVDYVDRSAGRREIAESFGARVPARPDRPHRGYDVVVEAGSTAAGLRQALRSAAPGGVCTAVGYYLATGTRVPLMHMYATDVTLRLGVSHARALLPELLEFVRRTGFPAERVTTVTADWDDAPTAYATRTTKLVLRRDPVSAG</sequence>
<dbReference type="Pfam" id="PF08240">
    <property type="entry name" value="ADH_N"/>
    <property type="match status" value="1"/>
</dbReference>
<dbReference type="InterPro" id="IPR011032">
    <property type="entry name" value="GroES-like_sf"/>
</dbReference>
<evidence type="ECO:0000313" key="7">
    <source>
        <dbReference type="Proteomes" id="UP000321261"/>
    </source>
</evidence>
<dbReference type="OrthoDB" id="241504at2"/>
<dbReference type="PANTHER" id="PTHR42813">
    <property type="entry name" value="ZINC-TYPE ALCOHOL DEHYDROGENASE-LIKE"/>
    <property type="match status" value="1"/>
</dbReference>
<protein>
    <submittedName>
        <fullName evidence="6">Alcohol dehydrogenase</fullName>
    </submittedName>
</protein>
<feature type="domain" description="Alcohol dehydrogenase-like C-terminal" evidence="4">
    <location>
        <begin position="217"/>
        <end position="332"/>
    </location>
</feature>
<dbReference type="PANTHER" id="PTHR42813:SF7">
    <property type="entry name" value="ALCOHOL DEHYDROGENASE (ZN-DEPENDENT)-RELATED"/>
    <property type="match status" value="1"/>
</dbReference>
<proteinExistence type="predicted"/>
<evidence type="ECO:0000259" key="4">
    <source>
        <dbReference type="Pfam" id="PF00107"/>
    </source>
</evidence>
<keyword evidence="2" id="KW-0479">Metal-binding</keyword>
<evidence type="ECO:0000259" key="5">
    <source>
        <dbReference type="Pfam" id="PF08240"/>
    </source>
</evidence>
<dbReference type="InterPro" id="IPR013154">
    <property type="entry name" value="ADH-like_N"/>
</dbReference>
<dbReference type="SUPFAM" id="SSF50129">
    <property type="entry name" value="GroES-like"/>
    <property type="match status" value="1"/>
</dbReference>
<dbReference type="Pfam" id="PF00107">
    <property type="entry name" value="ADH_zinc_N"/>
    <property type="match status" value="1"/>
</dbReference>
<dbReference type="Gene3D" id="3.90.180.10">
    <property type="entry name" value="Medium-chain alcohol dehydrogenases, catalytic domain"/>
    <property type="match status" value="1"/>
</dbReference>
<keyword evidence="3" id="KW-0862">Zinc</keyword>
<feature type="domain" description="Alcohol dehydrogenase-like N-terminal" evidence="5">
    <location>
        <begin position="81"/>
        <end position="173"/>
    </location>
</feature>
<comment type="cofactor">
    <cofactor evidence="1">
        <name>Zn(2+)</name>
        <dbReference type="ChEBI" id="CHEBI:29105"/>
    </cofactor>
</comment>
<comment type="caution">
    <text evidence="6">The sequence shown here is derived from an EMBL/GenBank/DDBJ whole genome shotgun (WGS) entry which is preliminary data.</text>
</comment>
<evidence type="ECO:0000313" key="6">
    <source>
        <dbReference type="EMBL" id="TWF80762.1"/>
    </source>
</evidence>
<keyword evidence="7" id="KW-1185">Reference proteome</keyword>
<evidence type="ECO:0000256" key="1">
    <source>
        <dbReference type="ARBA" id="ARBA00001947"/>
    </source>
</evidence>
<dbReference type="RefSeq" id="WP_147259390.1">
    <property type="nucleotide sequence ID" value="NZ_VIWU01000001.1"/>
</dbReference>
<reference evidence="6 7" key="1">
    <citation type="submission" date="2019-06" db="EMBL/GenBank/DDBJ databases">
        <title>Sequencing the genomes of 1000 actinobacteria strains.</title>
        <authorList>
            <person name="Klenk H.-P."/>
        </authorList>
    </citation>
    <scope>NUCLEOTIDE SEQUENCE [LARGE SCALE GENOMIC DNA]</scope>
    <source>
        <strain evidence="6 7">DSM 45671</strain>
    </source>
</reference>
<name>A0A561T0X0_9PSEU</name>
<dbReference type="Gene3D" id="3.40.50.720">
    <property type="entry name" value="NAD(P)-binding Rossmann-like Domain"/>
    <property type="match status" value="1"/>
</dbReference>
<accession>A0A561T0X0</accession>
<organism evidence="6 7">
    <name type="scientific">Pseudonocardia hierapolitana</name>
    <dbReference type="NCBI Taxonomy" id="1128676"/>
    <lineage>
        <taxon>Bacteria</taxon>
        <taxon>Bacillati</taxon>
        <taxon>Actinomycetota</taxon>
        <taxon>Actinomycetes</taxon>
        <taxon>Pseudonocardiales</taxon>
        <taxon>Pseudonocardiaceae</taxon>
        <taxon>Pseudonocardia</taxon>
    </lineage>
</organism>
<evidence type="ECO:0000256" key="3">
    <source>
        <dbReference type="ARBA" id="ARBA00022833"/>
    </source>
</evidence>